<organism evidence="1 2">
    <name type="scientific">Jiella flava</name>
    <dbReference type="NCBI Taxonomy" id="2816857"/>
    <lineage>
        <taxon>Bacteria</taxon>
        <taxon>Pseudomonadati</taxon>
        <taxon>Pseudomonadota</taxon>
        <taxon>Alphaproteobacteria</taxon>
        <taxon>Hyphomicrobiales</taxon>
        <taxon>Aurantimonadaceae</taxon>
        <taxon>Jiella</taxon>
    </lineage>
</organism>
<gene>
    <name evidence="1" type="ORF">J1C48_13985</name>
</gene>
<protein>
    <submittedName>
        <fullName evidence="1">Uncharacterized protein</fullName>
    </submittedName>
</protein>
<accession>A0A939JV05</accession>
<evidence type="ECO:0000313" key="1">
    <source>
        <dbReference type="EMBL" id="MBO0663695.1"/>
    </source>
</evidence>
<dbReference type="RefSeq" id="WP_207258581.1">
    <property type="nucleotide sequence ID" value="NZ_JAFMPP010000012.1"/>
</dbReference>
<reference evidence="1" key="1">
    <citation type="submission" date="2021-03" db="EMBL/GenBank/DDBJ databases">
        <title>Whole genome sequence of Jiella sp. CQZ9-1.</title>
        <authorList>
            <person name="Tuo L."/>
        </authorList>
    </citation>
    <scope>NUCLEOTIDE SEQUENCE</scope>
    <source>
        <strain evidence="1">CQZ9-1</strain>
    </source>
</reference>
<dbReference type="Proteomes" id="UP000664122">
    <property type="component" value="Unassembled WGS sequence"/>
</dbReference>
<keyword evidence="2" id="KW-1185">Reference proteome</keyword>
<proteinExistence type="predicted"/>
<dbReference type="AlphaFoldDB" id="A0A939JV05"/>
<name>A0A939JV05_9HYPH</name>
<comment type="caution">
    <text evidence="1">The sequence shown here is derived from an EMBL/GenBank/DDBJ whole genome shotgun (WGS) entry which is preliminary data.</text>
</comment>
<sequence>MANIESAGFGAMISTGMMNRLMTSWTRPASFSLPALTREMSATICADSGRGTDRSIKVSA</sequence>
<dbReference type="EMBL" id="JAFMPP010000012">
    <property type="protein sequence ID" value="MBO0663695.1"/>
    <property type="molecule type" value="Genomic_DNA"/>
</dbReference>
<evidence type="ECO:0000313" key="2">
    <source>
        <dbReference type="Proteomes" id="UP000664122"/>
    </source>
</evidence>